<gene>
    <name evidence="2" type="ORF">QCA50_017651</name>
</gene>
<dbReference type="EMBL" id="JASBNA010000061">
    <property type="protein sequence ID" value="KAK7679266.1"/>
    <property type="molecule type" value="Genomic_DNA"/>
</dbReference>
<evidence type="ECO:0000313" key="3">
    <source>
        <dbReference type="Proteomes" id="UP001385951"/>
    </source>
</evidence>
<name>A0AAW0FF09_9APHY</name>
<comment type="caution">
    <text evidence="2">The sequence shown here is derived from an EMBL/GenBank/DDBJ whole genome shotgun (WGS) entry which is preliminary data.</text>
</comment>
<keyword evidence="3" id="KW-1185">Reference proteome</keyword>
<dbReference type="InterPro" id="IPR031452">
    <property type="entry name" value="Kre1"/>
</dbReference>
<dbReference type="GO" id="GO:0031505">
    <property type="term" value="P:fungal-type cell wall organization"/>
    <property type="evidence" value="ECO:0007669"/>
    <property type="project" value="InterPro"/>
</dbReference>
<evidence type="ECO:0000313" key="2">
    <source>
        <dbReference type="EMBL" id="KAK7679266.1"/>
    </source>
</evidence>
<keyword evidence="1" id="KW-1133">Transmembrane helix</keyword>
<evidence type="ECO:0000256" key="1">
    <source>
        <dbReference type="SAM" id="Phobius"/>
    </source>
</evidence>
<reference evidence="2 3" key="1">
    <citation type="submission" date="2022-09" db="EMBL/GenBank/DDBJ databases">
        <authorList>
            <person name="Palmer J.M."/>
        </authorList>
    </citation>
    <scope>NUCLEOTIDE SEQUENCE [LARGE SCALE GENOMIC DNA]</scope>
    <source>
        <strain evidence="2 3">DSM 7382</strain>
    </source>
</reference>
<accession>A0AAW0FF09</accession>
<feature type="transmembrane region" description="Helical" evidence="1">
    <location>
        <begin position="87"/>
        <end position="105"/>
    </location>
</feature>
<dbReference type="Pfam" id="PF17056">
    <property type="entry name" value="KRE1"/>
    <property type="match status" value="1"/>
</dbReference>
<dbReference type="Proteomes" id="UP001385951">
    <property type="component" value="Unassembled WGS sequence"/>
</dbReference>
<sequence length="106" mass="11143">MVWVTGTDSAGVTKTTQSPFYQSFMTTYTSEVVSNEPKLGNIGLGSLSNTGNIGKIRSYTKVTISQAGASSLLKNSHLLANGSGLSFASYVAVLSVGLGFFYTVFI</sequence>
<dbReference type="AlphaFoldDB" id="A0AAW0FF09"/>
<proteinExistence type="predicted"/>
<keyword evidence="1" id="KW-0812">Transmembrane</keyword>
<organism evidence="2 3">
    <name type="scientific">Cerrena zonata</name>
    <dbReference type="NCBI Taxonomy" id="2478898"/>
    <lineage>
        <taxon>Eukaryota</taxon>
        <taxon>Fungi</taxon>
        <taxon>Dikarya</taxon>
        <taxon>Basidiomycota</taxon>
        <taxon>Agaricomycotina</taxon>
        <taxon>Agaricomycetes</taxon>
        <taxon>Polyporales</taxon>
        <taxon>Cerrenaceae</taxon>
        <taxon>Cerrena</taxon>
    </lineage>
</organism>
<keyword evidence="1" id="KW-0472">Membrane</keyword>
<protein>
    <submittedName>
        <fullName evidence="2">Uncharacterized protein</fullName>
    </submittedName>
</protein>